<dbReference type="InterPro" id="IPR013783">
    <property type="entry name" value="Ig-like_fold"/>
</dbReference>
<dbReference type="SUPFAM" id="SSF48726">
    <property type="entry name" value="Immunoglobulin"/>
    <property type="match status" value="6"/>
</dbReference>
<dbReference type="Pfam" id="PF13895">
    <property type="entry name" value="Ig_2"/>
    <property type="match status" value="1"/>
</dbReference>
<reference evidence="2" key="2">
    <citation type="submission" date="2020-02" db="EMBL/GenBank/DDBJ databases">
        <title>Esox lucius (northern pike) genome, fEsoLuc1, primary haplotype.</title>
        <authorList>
            <person name="Myers G."/>
            <person name="Karagic N."/>
            <person name="Meyer A."/>
            <person name="Pippel M."/>
            <person name="Reichard M."/>
            <person name="Winkler S."/>
            <person name="Tracey A."/>
            <person name="Sims Y."/>
            <person name="Howe K."/>
            <person name="Rhie A."/>
            <person name="Formenti G."/>
            <person name="Durbin R."/>
            <person name="Fedrigo O."/>
            <person name="Jarvis E.D."/>
        </authorList>
    </citation>
    <scope>NUCLEOTIDE SEQUENCE [LARGE SCALE GENOMIC DNA]</scope>
</reference>
<reference evidence="2" key="3">
    <citation type="submission" date="2025-08" db="UniProtKB">
        <authorList>
            <consortium name="Ensembl"/>
        </authorList>
    </citation>
    <scope>IDENTIFICATION</scope>
</reference>
<dbReference type="InterPro" id="IPR013106">
    <property type="entry name" value="Ig_V-set"/>
</dbReference>
<keyword evidence="3" id="KW-1185">Reference proteome</keyword>
<dbReference type="PROSITE" id="PS50835">
    <property type="entry name" value="IG_LIKE"/>
    <property type="match status" value="4"/>
</dbReference>
<evidence type="ECO:0000259" key="1">
    <source>
        <dbReference type="PROSITE" id="PS50835"/>
    </source>
</evidence>
<dbReference type="SMART" id="SM00408">
    <property type="entry name" value="IGc2"/>
    <property type="match status" value="2"/>
</dbReference>
<sequence>MSPRSYYREGGTTMSLRTGSVSVVFLWSLTGVAVVLGQSVKYTSQKICALKGSTVDLSCSYTNPKGYTVTSTEWYYRKNGNWIEIRDYSAGRVSYLGNKVNDCTLRITDLREEDSASYQFTHWPLAKYAYVTLSVTGLQVLGYDKNKLTCRTSCPLTEQPTYIWYKNGQPIREGTSSLYVHNFSDEDRYSCAVKGHENLRSPAVCNTDYCVTYTSQRICALKGSTVELSCSFTYPRGYTVTATEWYYRKNQNWKKISDNYAGRVSYRGNKNNDCTLRITDLREEDSTSYQFRFTHWHLAKYAYVTLSVTGLQVLGYDKNKLTCRTSCPLTEQPTYIWYKNGQPFREDTSILNVHYFGDEDRYSCGVKGHENLRSPAVCKKTYSVTYTSQSICALKGSTVDLSCSYTYPRYHNVRTTMWYYWKNRNWKEIPNNNAGRVLYRGNKVSDCTLRITDVSEEDSTSYYFTFKPSDLTKYENVSLTVTDVVLEMEPTSVSERNRVTLTCTTKCSLDPNPEYSWYKNGQPIENTKTNSAVHILSVSSEDAGRYSCGVKGHETLLSPEKTLNVTYSCIVIGICGDPAMVCIINDAIKHPELHPDWQYVTL</sequence>
<dbReference type="InterPro" id="IPR003599">
    <property type="entry name" value="Ig_sub"/>
</dbReference>
<dbReference type="AlphaFoldDB" id="A0A6Q2X5X5"/>
<dbReference type="InterPro" id="IPR003598">
    <property type="entry name" value="Ig_sub2"/>
</dbReference>
<dbReference type="PANTHER" id="PTHR46013">
    <property type="entry name" value="VASCULAR CELL ADHESION MOLECULE 1"/>
    <property type="match status" value="1"/>
</dbReference>
<dbReference type="GeneTree" id="ENSGT01010000222294"/>
<reference evidence="2" key="4">
    <citation type="submission" date="2025-09" db="UniProtKB">
        <authorList>
            <consortium name="Ensembl"/>
        </authorList>
    </citation>
    <scope>IDENTIFICATION</scope>
</reference>
<dbReference type="Gene3D" id="2.60.40.10">
    <property type="entry name" value="Immunoglobulins"/>
    <property type="match status" value="6"/>
</dbReference>
<dbReference type="InParanoid" id="A0A6Q2X5X5"/>
<feature type="domain" description="Ig-like" evidence="1">
    <location>
        <begin position="482"/>
        <end position="564"/>
    </location>
</feature>
<accession>A0A6Q2X5X5</accession>
<feature type="domain" description="Ig-like" evidence="1">
    <location>
        <begin position="124"/>
        <end position="193"/>
    </location>
</feature>
<dbReference type="SMART" id="SM00409">
    <property type="entry name" value="IG"/>
    <property type="match status" value="4"/>
</dbReference>
<feature type="domain" description="Ig-like" evidence="1">
    <location>
        <begin position="315"/>
        <end position="385"/>
    </location>
</feature>
<dbReference type="Ensembl" id="ENSELUT00000046954.2">
    <property type="protein sequence ID" value="ENSELUP00000048617.2"/>
    <property type="gene ID" value="ENSELUG00000031063.2"/>
</dbReference>
<dbReference type="InterPro" id="IPR007110">
    <property type="entry name" value="Ig-like_dom"/>
</dbReference>
<proteinExistence type="predicted"/>
<evidence type="ECO:0000313" key="2">
    <source>
        <dbReference type="Ensembl" id="ENSELUP00000048617.2"/>
    </source>
</evidence>
<dbReference type="CDD" id="cd00096">
    <property type="entry name" value="Ig"/>
    <property type="match status" value="1"/>
</dbReference>
<feature type="domain" description="Ig-like" evidence="1">
    <location>
        <begin position="202"/>
        <end position="309"/>
    </location>
</feature>
<dbReference type="Pfam" id="PF07686">
    <property type="entry name" value="V-set"/>
    <property type="match status" value="1"/>
</dbReference>
<name>A0A6Q2X5X5_ESOLU</name>
<organism evidence="2 3">
    <name type="scientific">Esox lucius</name>
    <name type="common">Northern pike</name>
    <dbReference type="NCBI Taxonomy" id="8010"/>
    <lineage>
        <taxon>Eukaryota</taxon>
        <taxon>Metazoa</taxon>
        <taxon>Chordata</taxon>
        <taxon>Craniata</taxon>
        <taxon>Vertebrata</taxon>
        <taxon>Euteleostomi</taxon>
        <taxon>Actinopterygii</taxon>
        <taxon>Neopterygii</taxon>
        <taxon>Teleostei</taxon>
        <taxon>Protacanthopterygii</taxon>
        <taxon>Esociformes</taxon>
        <taxon>Esocidae</taxon>
        <taxon>Esox</taxon>
    </lineage>
</organism>
<dbReference type="InterPro" id="IPR036179">
    <property type="entry name" value="Ig-like_dom_sf"/>
</dbReference>
<protein>
    <recommendedName>
        <fullName evidence="1">Ig-like domain-containing protein</fullName>
    </recommendedName>
</protein>
<dbReference type="PANTHER" id="PTHR46013:SF4">
    <property type="entry name" value="B-CELL RECEPTOR CD22-RELATED"/>
    <property type="match status" value="1"/>
</dbReference>
<dbReference type="Bgee" id="ENSELUG00000031063">
    <property type="expression patterns" value="Expressed in head kidney and 6 other cell types or tissues"/>
</dbReference>
<dbReference type="Proteomes" id="UP000265140">
    <property type="component" value="Chromosome 9"/>
</dbReference>
<evidence type="ECO:0000313" key="3">
    <source>
        <dbReference type="Proteomes" id="UP000265140"/>
    </source>
</evidence>
<reference evidence="3" key="1">
    <citation type="journal article" date="2014" name="PLoS ONE">
        <title>The genome and linkage map of the northern pike (Esox lucius): conserved synteny revealed between the salmonid sister group and the Neoteleostei.</title>
        <authorList>
            <person name="Rondeau E.B."/>
            <person name="Minkley D.R."/>
            <person name="Leong J.S."/>
            <person name="Messmer A.M."/>
            <person name="Jantzen J.R."/>
            <person name="von Schalburg K.R."/>
            <person name="Lemon C."/>
            <person name="Bird N.H."/>
            <person name="Koop B.F."/>
        </authorList>
    </citation>
    <scope>NUCLEOTIDE SEQUENCE</scope>
</reference>